<protein>
    <submittedName>
        <fullName evidence="1">Uncharacterized protein</fullName>
    </submittedName>
</protein>
<evidence type="ECO:0000313" key="2">
    <source>
        <dbReference type="Proteomes" id="UP000004090"/>
    </source>
</evidence>
<dbReference type="Proteomes" id="UP000004090">
    <property type="component" value="Unassembled WGS sequence"/>
</dbReference>
<proteinExistence type="predicted"/>
<comment type="caution">
    <text evidence="1">The sequence shown here is derived from an EMBL/GenBank/DDBJ whole genome shotgun (WGS) entry which is preliminary data.</text>
</comment>
<dbReference type="EMBL" id="ABAW02000021">
    <property type="protein sequence ID" value="EDP10918.1"/>
    <property type="molecule type" value="Genomic_DNA"/>
</dbReference>
<reference evidence="1 2" key="1">
    <citation type="submission" date="2007-09" db="EMBL/GenBank/DDBJ databases">
        <title>Draft genome sequence of Eubacterium dolichum (DSM 3991).</title>
        <authorList>
            <person name="Sudarsanam P."/>
            <person name="Ley R."/>
            <person name="Guruge J."/>
            <person name="Turnbaugh P.J."/>
            <person name="Mahowald M."/>
            <person name="Liep D."/>
            <person name="Gordon J."/>
        </authorList>
    </citation>
    <scope>NUCLEOTIDE SEQUENCE [LARGE SCALE GENOMIC DNA]</scope>
    <source>
        <strain evidence="1 2">DSM 3991</strain>
    </source>
</reference>
<name>A8RCW1_9FIRM</name>
<organism evidence="1 2">
    <name type="scientific">Amedibacillus dolichus DSM 3991</name>
    <dbReference type="NCBI Taxonomy" id="428127"/>
    <lineage>
        <taxon>Bacteria</taxon>
        <taxon>Bacillati</taxon>
        <taxon>Bacillota</taxon>
        <taxon>Erysipelotrichia</taxon>
        <taxon>Erysipelotrichales</taxon>
        <taxon>Erysipelotrichaceae</taxon>
        <taxon>Amedibacillus</taxon>
    </lineage>
</organism>
<sequence>MVKVTEKYYIEVEADCCTVYERLWSEKRQEHYYNSVCFPRDLWGALNAIKRHIYADKLSGCDMSIGEALALLKQLNDEFTSKLDEIKRLVELK</sequence>
<dbReference type="AlphaFoldDB" id="A8RCW1"/>
<accession>A8RCW1</accession>
<dbReference type="STRING" id="428127.EUBDOL_01517"/>
<reference evidence="1 2" key="2">
    <citation type="submission" date="2007-09" db="EMBL/GenBank/DDBJ databases">
        <authorList>
            <person name="Fulton L."/>
            <person name="Clifton S."/>
            <person name="Fulton B."/>
            <person name="Xu J."/>
            <person name="Minx P."/>
            <person name="Pepin K.H."/>
            <person name="Johnson M."/>
            <person name="Thiruvilangam P."/>
            <person name="Bhonagiri V."/>
            <person name="Nash W.E."/>
            <person name="Mardis E.R."/>
            <person name="Wilson R.K."/>
        </authorList>
    </citation>
    <scope>NUCLEOTIDE SEQUENCE [LARGE SCALE GENOMIC DNA]</scope>
    <source>
        <strain evidence="1 2">DSM 3991</strain>
    </source>
</reference>
<dbReference type="RefSeq" id="WP_004800004.1">
    <property type="nucleotide sequence ID" value="NZ_DS483476.1"/>
</dbReference>
<gene>
    <name evidence="1" type="ORF">EUBDOL_01517</name>
</gene>
<evidence type="ECO:0000313" key="1">
    <source>
        <dbReference type="EMBL" id="EDP10918.1"/>
    </source>
</evidence>
<dbReference type="HOGENOM" id="CLU_2395308_0_0_9"/>
<dbReference type="GeneID" id="92793654"/>